<dbReference type="Proteomes" id="UP000050266">
    <property type="component" value="Unassembled WGS sequence"/>
</dbReference>
<dbReference type="EMBL" id="LJRQ01000195">
    <property type="protein sequence ID" value="KPZ12440.1"/>
    <property type="molecule type" value="Genomic_DNA"/>
</dbReference>
<organism evidence="1 2">
    <name type="scientific">Pseudomonas amygdali pv. ulmi</name>
    <dbReference type="NCBI Taxonomy" id="251720"/>
    <lineage>
        <taxon>Bacteria</taxon>
        <taxon>Pseudomonadati</taxon>
        <taxon>Pseudomonadota</taxon>
        <taxon>Gammaproteobacteria</taxon>
        <taxon>Pseudomonadales</taxon>
        <taxon>Pseudomonadaceae</taxon>
        <taxon>Pseudomonas</taxon>
        <taxon>Pseudomonas amygdali</taxon>
    </lineage>
</organism>
<evidence type="ECO:0000313" key="1">
    <source>
        <dbReference type="EMBL" id="KPZ12440.1"/>
    </source>
</evidence>
<name>A0A0Q0ENF2_PSEA0</name>
<dbReference type="AlphaFoldDB" id="A0A0Q0ENF2"/>
<dbReference type="PATRIC" id="fig|251720.4.peg.1947"/>
<gene>
    <name evidence="1" type="ORF">ALO41_200114</name>
</gene>
<comment type="caution">
    <text evidence="1">The sequence shown here is derived from an EMBL/GenBank/DDBJ whole genome shotgun (WGS) entry which is preliminary data.</text>
</comment>
<evidence type="ECO:0000313" key="2">
    <source>
        <dbReference type="Proteomes" id="UP000050266"/>
    </source>
</evidence>
<accession>A0A0Q0ENF2</accession>
<proteinExistence type="predicted"/>
<reference evidence="1 2" key="1">
    <citation type="submission" date="2015-09" db="EMBL/GenBank/DDBJ databases">
        <title>Genome announcement of multiple Pseudomonas syringae strains.</title>
        <authorList>
            <person name="Thakur S."/>
            <person name="Wang P.W."/>
            <person name="Gong Y."/>
            <person name="Weir B.S."/>
            <person name="Guttman D.S."/>
        </authorList>
    </citation>
    <scope>NUCLEOTIDE SEQUENCE [LARGE SCALE GENOMIC DNA]</scope>
    <source>
        <strain evidence="1 2">ICMP3962</strain>
    </source>
</reference>
<sequence>MTQLSQTNDYSRKELRFVGIKAKASDHPLSHVLNVALTQAQIGLLDAEALYAHVDRMGLSPYWAADSTDFWVQDPLAGALLVCCELTTSTIH</sequence>
<protein>
    <submittedName>
        <fullName evidence="1">Uncharacterized protein</fullName>
    </submittedName>
</protein>
<dbReference type="RefSeq" id="WP_057432457.1">
    <property type="nucleotide sequence ID" value="NZ_LIHQ01000216.1"/>
</dbReference>